<proteinExistence type="predicted"/>
<sequence>MIEQLAASRRALEDALESYLQTFQTVRQLYVDGQPVNTIHSELTVALVEQFSAIESFKETLDLTKRVIGCSMNASSTLTPIHGLPHEILSSIFEVVMYNGPHAYSFRTWHRRLQSITSVCSHWRRVTLGSPALWTHIDFVVKDPADQAAKTPLASNLELAKVYEQRAAQMLMDVHIIDHNKDTHASSTSNPLAAFVASIAPRIRSFSLSADEPCAYRPVLSALFKNCTLGKFTTLTMDTHSWETHFLDTETQSEFDRNTVLIDVSKQRLDEIYAGITVLDLRLIHPKWDSPAYDGLTELRLNSDEYGSSNVTELQLVEQETSWSIRYL</sequence>
<dbReference type="Proteomes" id="UP000044841">
    <property type="component" value="Unassembled WGS sequence"/>
</dbReference>
<name>A0A0K6FLU2_9AGAM</name>
<feature type="domain" description="F-box" evidence="1">
    <location>
        <begin position="82"/>
        <end position="139"/>
    </location>
</feature>
<evidence type="ECO:0000313" key="2">
    <source>
        <dbReference type="EMBL" id="CUA67206.1"/>
    </source>
</evidence>
<protein>
    <recommendedName>
        <fullName evidence="1">F-box domain-containing protein</fullName>
    </recommendedName>
</protein>
<evidence type="ECO:0000259" key="1">
    <source>
        <dbReference type="Pfam" id="PF12937"/>
    </source>
</evidence>
<dbReference type="AlphaFoldDB" id="A0A0K6FLU2"/>
<evidence type="ECO:0000313" key="3">
    <source>
        <dbReference type="Proteomes" id="UP000044841"/>
    </source>
</evidence>
<organism evidence="2 3">
    <name type="scientific">Rhizoctonia solani</name>
    <dbReference type="NCBI Taxonomy" id="456999"/>
    <lineage>
        <taxon>Eukaryota</taxon>
        <taxon>Fungi</taxon>
        <taxon>Dikarya</taxon>
        <taxon>Basidiomycota</taxon>
        <taxon>Agaricomycotina</taxon>
        <taxon>Agaricomycetes</taxon>
        <taxon>Cantharellales</taxon>
        <taxon>Ceratobasidiaceae</taxon>
        <taxon>Rhizoctonia</taxon>
    </lineage>
</organism>
<dbReference type="Pfam" id="PF12937">
    <property type="entry name" value="F-box-like"/>
    <property type="match status" value="1"/>
</dbReference>
<gene>
    <name evidence="2" type="ORF">RSOLAG22IIIB_07268</name>
</gene>
<reference evidence="2 3" key="1">
    <citation type="submission" date="2015-07" db="EMBL/GenBank/DDBJ databases">
        <authorList>
            <person name="Noorani M."/>
        </authorList>
    </citation>
    <scope>NUCLEOTIDE SEQUENCE [LARGE SCALE GENOMIC DNA]</scope>
    <source>
        <strain evidence="2">BBA 69670</strain>
    </source>
</reference>
<dbReference type="Gene3D" id="1.20.1280.50">
    <property type="match status" value="1"/>
</dbReference>
<dbReference type="EMBL" id="CYGV01000047">
    <property type="protein sequence ID" value="CUA67206.1"/>
    <property type="molecule type" value="Genomic_DNA"/>
</dbReference>
<keyword evidence="3" id="KW-1185">Reference proteome</keyword>
<dbReference type="InterPro" id="IPR001810">
    <property type="entry name" value="F-box_dom"/>
</dbReference>
<accession>A0A0K6FLU2</accession>